<dbReference type="AlphaFoldDB" id="A0A839N8H1"/>
<dbReference type="Pfam" id="PF24390">
    <property type="entry name" value="PRTase-CE"/>
    <property type="match status" value="1"/>
</dbReference>
<dbReference type="InterPro" id="IPR056920">
    <property type="entry name" value="PRTase-CE"/>
</dbReference>
<gene>
    <name evidence="2" type="ORF">FHU39_003107</name>
</gene>
<evidence type="ECO:0000259" key="1">
    <source>
        <dbReference type="Pfam" id="PF24390"/>
    </source>
</evidence>
<sequence length="383" mass="43084">MEAARYEEEQLKTSLANQLLGRLVDLDEAAEAELVPKLTTMAELKWDTYEGFRAGQRFMESLARWLQGFDQATRKRWLDFLLDRLVFISAAEVDHLIAVAYPDVIRPAVLERVAMASGISRHRKAQLVSTPAFKVELRRILVFALSDGARLDVLRRNSDLSHEQFIPQPAVPPTRRADLRKKLVTALQVHGGEADDFTFNHVLLVDDFYGSGTSLIDIVENADGTVSPDGKIAKFLKEAASLATADEDEPAVLDEGYSATILIYMASARAKRHIEDALQKAGLADRWRLEVIQVFDDTCEVTDADLLADCDVFWDPVLEDEHKACAARGYKDCALPIVLHHNAPNNSVSPLWADSTGRRREGYTSMERRALFPRYERHHSDRP</sequence>
<keyword evidence="3" id="KW-1185">Reference proteome</keyword>
<evidence type="ECO:0000313" key="3">
    <source>
        <dbReference type="Proteomes" id="UP000559182"/>
    </source>
</evidence>
<evidence type="ECO:0000313" key="2">
    <source>
        <dbReference type="EMBL" id="MBB2893089.1"/>
    </source>
</evidence>
<feature type="domain" description="PRTase-CE" evidence="1">
    <location>
        <begin position="63"/>
        <end position="374"/>
    </location>
</feature>
<accession>A0A839N8H1</accession>
<protein>
    <recommendedName>
        <fullName evidence="1">PRTase-CE domain-containing protein</fullName>
    </recommendedName>
</protein>
<dbReference type="Proteomes" id="UP000559182">
    <property type="component" value="Unassembled WGS sequence"/>
</dbReference>
<comment type="caution">
    <text evidence="2">The sequence shown here is derived from an EMBL/GenBank/DDBJ whole genome shotgun (WGS) entry which is preliminary data.</text>
</comment>
<reference evidence="2 3" key="1">
    <citation type="submission" date="2020-08" db="EMBL/GenBank/DDBJ databases">
        <title>Sequencing the genomes of 1000 actinobacteria strains.</title>
        <authorList>
            <person name="Klenk H.-P."/>
        </authorList>
    </citation>
    <scope>NUCLEOTIDE SEQUENCE [LARGE SCALE GENOMIC DNA]</scope>
    <source>
        <strain evidence="2 3">DSM 105369</strain>
    </source>
</reference>
<organism evidence="2 3">
    <name type="scientific">Flexivirga oryzae</name>
    <dbReference type="NCBI Taxonomy" id="1794944"/>
    <lineage>
        <taxon>Bacteria</taxon>
        <taxon>Bacillati</taxon>
        <taxon>Actinomycetota</taxon>
        <taxon>Actinomycetes</taxon>
        <taxon>Micrococcales</taxon>
        <taxon>Dermacoccaceae</taxon>
        <taxon>Flexivirga</taxon>
    </lineage>
</organism>
<proteinExistence type="predicted"/>
<dbReference type="RefSeq" id="WP_183321450.1">
    <property type="nucleotide sequence ID" value="NZ_JACHVQ010000002.1"/>
</dbReference>
<dbReference type="EMBL" id="JACHVQ010000002">
    <property type="protein sequence ID" value="MBB2893089.1"/>
    <property type="molecule type" value="Genomic_DNA"/>
</dbReference>
<name>A0A839N8H1_9MICO</name>